<evidence type="ECO:0000313" key="2">
    <source>
        <dbReference type="EMBL" id="KAG9438351.1"/>
    </source>
</evidence>
<keyword evidence="3" id="KW-1185">Reference proteome</keyword>
<dbReference type="Proteomes" id="UP000825729">
    <property type="component" value="Unassembled WGS sequence"/>
</dbReference>
<name>A0AAV7DQ70_ARIFI</name>
<feature type="compositionally biased region" description="Gly residues" evidence="1">
    <location>
        <begin position="139"/>
        <end position="160"/>
    </location>
</feature>
<dbReference type="EMBL" id="JAINDJ010000158">
    <property type="protein sequence ID" value="KAG9438351.1"/>
    <property type="molecule type" value="Genomic_DNA"/>
</dbReference>
<gene>
    <name evidence="2" type="ORF">H6P81_021707</name>
</gene>
<dbReference type="AlphaFoldDB" id="A0AAV7DQ70"/>
<organism evidence="2 3">
    <name type="scientific">Aristolochia fimbriata</name>
    <name type="common">White veined hardy Dutchman's pipe vine</name>
    <dbReference type="NCBI Taxonomy" id="158543"/>
    <lineage>
        <taxon>Eukaryota</taxon>
        <taxon>Viridiplantae</taxon>
        <taxon>Streptophyta</taxon>
        <taxon>Embryophyta</taxon>
        <taxon>Tracheophyta</taxon>
        <taxon>Spermatophyta</taxon>
        <taxon>Magnoliopsida</taxon>
        <taxon>Magnoliidae</taxon>
        <taxon>Piperales</taxon>
        <taxon>Aristolochiaceae</taxon>
        <taxon>Aristolochia</taxon>
    </lineage>
</organism>
<evidence type="ECO:0000313" key="3">
    <source>
        <dbReference type="Proteomes" id="UP000825729"/>
    </source>
</evidence>
<feature type="region of interest" description="Disordered" evidence="1">
    <location>
        <begin position="96"/>
        <end position="118"/>
    </location>
</feature>
<feature type="region of interest" description="Disordered" evidence="1">
    <location>
        <begin position="139"/>
        <end position="168"/>
    </location>
</feature>
<reference evidence="2 3" key="1">
    <citation type="submission" date="2021-07" db="EMBL/GenBank/DDBJ databases">
        <title>The Aristolochia fimbriata genome: insights into angiosperm evolution, floral development and chemical biosynthesis.</title>
        <authorList>
            <person name="Jiao Y."/>
        </authorList>
    </citation>
    <scope>NUCLEOTIDE SEQUENCE [LARGE SCALE GENOMIC DNA]</scope>
    <source>
        <strain evidence="2">IBCAS-2021</strain>
        <tissue evidence="2">Leaf</tissue>
    </source>
</reference>
<feature type="region of interest" description="Disordered" evidence="1">
    <location>
        <begin position="1"/>
        <end position="21"/>
    </location>
</feature>
<sequence length="168" mass="17473">MGLKSATHTGRRGNSRTSMSRGLAAAHENLGLEPGRGGRRSEILVVVANIQMRTLKAKGERFHVSGTCTWRLSPEVGSSGWKSTLRQRGVACGRWNNVGKGSRQNGSVTGKGLARGAGHGVPVEPVGCRWTARELLSGGGVSSAMPGGGRTRSGPFGGPSGVESRLQN</sequence>
<protein>
    <submittedName>
        <fullName evidence="2">Uncharacterized protein</fullName>
    </submittedName>
</protein>
<evidence type="ECO:0000256" key="1">
    <source>
        <dbReference type="SAM" id="MobiDB-lite"/>
    </source>
</evidence>
<comment type="caution">
    <text evidence="2">The sequence shown here is derived from an EMBL/GenBank/DDBJ whole genome shotgun (WGS) entry which is preliminary data.</text>
</comment>
<accession>A0AAV7DQ70</accession>
<proteinExistence type="predicted"/>